<evidence type="ECO:0000313" key="3">
    <source>
        <dbReference type="Proteomes" id="UP000006643"/>
    </source>
</evidence>
<feature type="region of interest" description="Disordered" evidence="1">
    <location>
        <begin position="198"/>
        <end position="232"/>
    </location>
</feature>
<sequence>MENIPLPESLSCRLSIKNGEPFAACRDKVPSKLPGQWRPEFDIYLKPSNNAKQNQFEIACQDTAALLTQLKDVWNRAKRRRNGQAGFEMELFVYVPKPEAQTSLRRASAARIQEQMPRVAAFLREQQVDAGPATERYMAITHARLPEGTPLQVPDSVTFRQLQHIDYRVVRVKLHGVPVPLHVNVSDLREALGLPSYSLRSPFRAPTQTDTPAPATNIEDEEHMSDTDTNME</sequence>
<organism evidence="2 3">
    <name type="scientific">Phytophthora infestans (strain T30-4)</name>
    <name type="common">Potato late blight agent</name>
    <dbReference type="NCBI Taxonomy" id="403677"/>
    <lineage>
        <taxon>Eukaryota</taxon>
        <taxon>Sar</taxon>
        <taxon>Stramenopiles</taxon>
        <taxon>Oomycota</taxon>
        <taxon>Peronosporomycetes</taxon>
        <taxon>Peronosporales</taxon>
        <taxon>Peronosporaceae</taxon>
        <taxon>Phytophthora</taxon>
    </lineage>
</organism>
<reference evidence="3" key="1">
    <citation type="journal article" date="2009" name="Nature">
        <title>Genome sequence and analysis of the Irish potato famine pathogen Phytophthora infestans.</title>
        <authorList>
            <consortium name="The Broad Institute Genome Sequencing Platform"/>
            <person name="Haas B.J."/>
            <person name="Kamoun S."/>
            <person name="Zody M.C."/>
            <person name="Jiang R.H."/>
            <person name="Handsaker R.E."/>
            <person name="Cano L.M."/>
            <person name="Grabherr M."/>
            <person name="Kodira C.D."/>
            <person name="Raffaele S."/>
            <person name="Torto-Alalibo T."/>
            <person name="Bozkurt T.O."/>
            <person name="Ah-Fong A.M."/>
            <person name="Alvarado L."/>
            <person name="Anderson V.L."/>
            <person name="Armstrong M.R."/>
            <person name="Avrova A."/>
            <person name="Baxter L."/>
            <person name="Beynon J."/>
            <person name="Boevink P.C."/>
            <person name="Bollmann S.R."/>
            <person name="Bos J.I."/>
            <person name="Bulone V."/>
            <person name="Cai G."/>
            <person name="Cakir C."/>
            <person name="Carrington J.C."/>
            <person name="Chawner M."/>
            <person name="Conti L."/>
            <person name="Costanzo S."/>
            <person name="Ewan R."/>
            <person name="Fahlgren N."/>
            <person name="Fischbach M.A."/>
            <person name="Fugelstad J."/>
            <person name="Gilroy E.M."/>
            <person name="Gnerre S."/>
            <person name="Green P.J."/>
            <person name="Grenville-Briggs L.J."/>
            <person name="Griffith J."/>
            <person name="Grunwald N.J."/>
            <person name="Horn K."/>
            <person name="Horner N.R."/>
            <person name="Hu C.H."/>
            <person name="Huitema E."/>
            <person name="Jeong D.H."/>
            <person name="Jones A.M."/>
            <person name="Jones J.D."/>
            <person name="Jones R.W."/>
            <person name="Karlsson E.K."/>
            <person name="Kunjeti S.G."/>
            <person name="Lamour K."/>
            <person name="Liu Z."/>
            <person name="Ma L."/>
            <person name="Maclean D."/>
            <person name="Chibucos M.C."/>
            <person name="McDonald H."/>
            <person name="McWalters J."/>
            <person name="Meijer H.J."/>
            <person name="Morgan W."/>
            <person name="Morris P.F."/>
            <person name="Munro C.A."/>
            <person name="O'Neill K."/>
            <person name="Ospina-Giraldo M."/>
            <person name="Pinzon A."/>
            <person name="Pritchard L."/>
            <person name="Ramsahoye B."/>
            <person name="Ren Q."/>
            <person name="Restrepo S."/>
            <person name="Roy S."/>
            <person name="Sadanandom A."/>
            <person name="Savidor A."/>
            <person name="Schornack S."/>
            <person name="Schwartz D.C."/>
            <person name="Schumann U.D."/>
            <person name="Schwessinger B."/>
            <person name="Seyer L."/>
            <person name="Sharpe T."/>
            <person name="Silvar C."/>
            <person name="Song J."/>
            <person name="Studholme D.J."/>
            <person name="Sykes S."/>
            <person name="Thines M."/>
            <person name="van de Vondervoort P.J."/>
            <person name="Phuntumart V."/>
            <person name="Wawra S."/>
            <person name="Weide R."/>
            <person name="Win J."/>
            <person name="Young C."/>
            <person name="Zhou S."/>
            <person name="Fry W."/>
            <person name="Meyers B.C."/>
            <person name="van West P."/>
            <person name="Ristaino J."/>
            <person name="Govers F."/>
            <person name="Birch P.R."/>
            <person name="Whisson S.C."/>
            <person name="Judelson H.S."/>
            <person name="Nusbaum C."/>
        </authorList>
    </citation>
    <scope>NUCLEOTIDE SEQUENCE [LARGE SCALE GENOMIC DNA]</scope>
    <source>
        <strain evidence="3">T30-4</strain>
    </source>
</reference>
<dbReference type="eggNOG" id="ENOG502SQD3">
    <property type="taxonomic scope" value="Eukaryota"/>
</dbReference>
<protein>
    <submittedName>
        <fullName evidence="2">Uncharacterized protein</fullName>
    </submittedName>
</protein>
<dbReference type="OMA" id="CNDSSTM"/>
<gene>
    <name evidence="2" type="ORF">PITG_04271</name>
</gene>
<accession>D0N0W3</accession>
<dbReference type="GeneID" id="9479961"/>
<dbReference type="InParanoid" id="D0N0W3"/>
<dbReference type="Proteomes" id="UP000006643">
    <property type="component" value="Unassembled WGS sequence"/>
</dbReference>
<dbReference type="AlphaFoldDB" id="D0N0W3"/>
<evidence type="ECO:0000313" key="2">
    <source>
        <dbReference type="EMBL" id="EEY67276.1"/>
    </source>
</evidence>
<evidence type="ECO:0000256" key="1">
    <source>
        <dbReference type="SAM" id="MobiDB-lite"/>
    </source>
</evidence>
<dbReference type="RefSeq" id="XP_002905924.1">
    <property type="nucleotide sequence ID" value="XM_002905878.1"/>
</dbReference>
<dbReference type="KEGG" id="pif:PITG_04271"/>
<dbReference type="HOGENOM" id="CLU_080861_1_0_1"/>
<feature type="compositionally biased region" description="Low complexity" evidence="1">
    <location>
        <begin position="205"/>
        <end position="216"/>
    </location>
</feature>
<feature type="compositionally biased region" description="Acidic residues" evidence="1">
    <location>
        <begin position="218"/>
        <end position="232"/>
    </location>
</feature>
<dbReference type="VEuPathDB" id="FungiDB:PITG_04271"/>
<name>D0N0W3_PHYIT</name>
<dbReference type="EMBL" id="DS028122">
    <property type="protein sequence ID" value="EEY67276.1"/>
    <property type="molecule type" value="Genomic_DNA"/>
</dbReference>
<dbReference type="OrthoDB" id="110390at2759"/>
<keyword evidence="3" id="KW-1185">Reference proteome</keyword>
<proteinExistence type="predicted"/>